<feature type="transmembrane region" description="Helical" evidence="1">
    <location>
        <begin position="59"/>
        <end position="80"/>
    </location>
</feature>
<keyword evidence="1" id="KW-0472">Membrane</keyword>
<feature type="transmembrane region" description="Helical" evidence="1">
    <location>
        <begin position="92"/>
        <end position="111"/>
    </location>
</feature>
<dbReference type="Pfam" id="PF06197">
    <property type="entry name" value="DUF998"/>
    <property type="match status" value="1"/>
</dbReference>
<feature type="transmembrane region" description="Helical" evidence="1">
    <location>
        <begin position="168"/>
        <end position="185"/>
    </location>
</feature>
<dbReference type="EMBL" id="JAUSTY010000003">
    <property type="protein sequence ID" value="MDQ0164939.1"/>
    <property type="molecule type" value="Genomic_DNA"/>
</dbReference>
<protein>
    <submittedName>
        <fullName evidence="2">Membrane protein</fullName>
    </submittedName>
</protein>
<keyword evidence="1" id="KW-1133">Transmembrane helix</keyword>
<dbReference type="Proteomes" id="UP001235840">
    <property type="component" value="Unassembled WGS sequence"/>
</dbReference>
<keyword evidence="1" id="KW-0812">Transmembrane</keyword>
<comment type="caution">
    <text evidence="2">The sequence shown here is derived from an EMBL/GenBank/DDBJ whole genome shotgun (WGS) entry which is preliminary data.</text>
</comment>
<evidence type="ECO:0000256" key="1">
    <source>
        <dbReference type="SAM" id="Phobius"/>
    </source>
</evidence>
<organism evidence="2 3">
    <name type="scientific">Caldalkalibacillus horti</name>
    <dbReference type="NCBI Taxonomy" id="77523"/>
    <lineage>
        <taxon>Bacteria</taxon>
        <taxon>Bacillati</taxon>
        <taxon>Bacillota</taxon>
        <taxon>Bacilli</taxon>
        <taxon>Bacillales</taxon>
        <taxon>Bacillaceae</taxon>
        <taxon>Caldalkalibacillus</taxon>
    </lineage>
</organism>
<reference evidence="2 3" key="1">
    <citation type="submission" date="2023-07" db="EMBL/GenBank/DDBJ databases">
        <title>Genomic Encyclopedia of Type Strains, Phase IV (KMG-IV): sequencing the most valuable type-strain genomes for metagenomic binning, comparative biology and taxonomic classification.</title>
        <authorList>
            <person name="Goeker M."/>
        </authorList>
    </citation>
    <scope>NUCLEOTIDE SEQUENCE [LARGE SCALE GENOMIC DNA]</scope>
    <source>
        <strain evidence="2 3">DSM 12751</strain>
    </source>
</reference>
<name>A0ABT9VVF2_9BACI</name>
<proteinExistence type="predicted"/>
<gene>
    <name evidence="2" type="ORF">J2S11_000839</name>
</gene>
<sequence length="223" mass="23905">MSTLNTAVVKSNTSKGVKFLLSCGVAVAPLFFAVSIAQFPREGFDIRQHALSTLTLGDLGWLQSLNFILTGLLSLFAALGIRGLIRKQRGGVWAPLLVGLFGLGMMMAGMFRPDPGFGFPVGAPPGMPESMSTMAAIHSFAFFTAFICLIAACWVMASHFSSRGKRRWKRYCILTGIVTPLLIMVGMSLGIWVGVIMGTAGLVAFGWLSVLAASLRKRVATVR</sequence>
<evidence type="ECO:0000313" key="2">
    <source>
        <dbReference type="EMBL" id="MDQ0164939.1"/>
    </source>
</evidence>
<evidence type="ECO:0000313" key="3">
    <source>
        <dbReference type="Proteomes" id="UP001235840"/>
    </source>
</evidence>
<dbReference type="InterPro" id="IPR009339">
    <property type="entry name" value="DUF998"/>
</dbReference>
<feature type="transmembrane region" description="Helical" evidence="1">
    <location>
        <begin position="19"/>
        <end position="39"/>
    </location>
</feature>
<dbReference type="RefSeq" id="WP_307391306.1">
    <property type="nucleotide sequence ID" value="NZ_BAAADK010000010.1"/>
</dbReference>
<accession>A0ABT9VVF2</accession>
<feature type="transmembrane region" description="Helical" evidence="1">
    <location>
        <begin position="191"/>
        <end position="215"/>
    </location>
</feature>
<feature type="transmembrane region" description="Helical" evidence="1">
    <location>
        <begin position="131"/>
        <end position="156"/>
    </location>
</feature>
<keyword evidence="3" id="KW-1185">Reference proteome</keyword>